<dbReference type="Gene3D" id="3.90.76.10">
    <property type="entry name" value="Dipeptide-binding Protein, Domain 1"/>
    <property type="match status" value="1"/>
</dbReference>
<dbReference type="SUPFAM" id="SSF53850">
    <property type="entry name" value="Periplasmic binding protein-like II"/>
    <property type="match status" value="1"/>
</dbReference>
<proteinExistence type="inferred from homology"/>
<dbReference type="PANTHER" id="PTHR30290">
    <property type="entry name" value="PERIPLASMIC BINDING COMPONENT OF ABC TRANSPORTER"/>
    <property type="match status" value="1"/>
</dbReference>
<dbReference type="EMBL" id="JACEIQ010000003">
    <property type="protein sequence ID" value="MBA4493690.1"/>
    <property type="molecule type" value="Genomic_DNA"/>
</dbReference>
<organism evidence="6 7">
    <name type="scientific">Paenactinomyces guangxiensis</name>
    <dbReference type="NCBI Taxonomy" id="1490290"/>
    <lineage>
        <taxon>Bacteria</taxon>
        <taxon>Bacillati</taxon>
        <taxon>Bacillota</taxon>
        <taxon>Bacilli</taxon>
        <taxon>Bacillales</taxon>
        <taxon>Thermoactinomycetaceae</taxon>
        <taxon>Paenactinomyces</taxon>
    </lineage>
</organism>
<dbReference type="Proteomes" id="UP000535491">
    <property type="component" value="Unassembled WGS sequence"/>
</dbReference>
<keyword evidence="3 4" id="KW-0732">Signal</keyword>
<dbReference type="InterPro" id="IPR030678">
    <property type="entry name" value="Peptide/Ni-bd"/>
</dbReference>
<dbReference type="Pfam" id="PF00496">
    <property type="entry name" value="SBP_bac_5"/>
    <property type="match status" value="1"/>
</dbReference>
<dbReference type="RefSeq" id="WP_181750928.1">
    <property type="nucleotide sequence ID" value="NZ_JACEIQ010000003.1"/>
</dbReference>
<dbReference type="PANTHER" id="PTHR30290:SF9">
    <property type="entry name" value="OLIGOPEPTIDE-BINDING PROTEIN APPA"/>
    <property type="match status" value="1"/>
</dbReference>
<sequence>MKKKVWIITLALLFVLSSILAGCSGNKPSSAKSKTLIFGRGADSKLLDPAQVTDGESLHVTEQIFETLVKYDKKTTEVQPHLAESWETSPDGLVWTFKLKQGVKFHDGTPFNAEAVVYNFNRWMDKSHPEHKGGEFPYYGYMFGGYKGDKGHVIKSVTAVDEHTVKFELNFPQGPFLSNLAMPPFAIASPAAVKKGPDQFAQKPEGGGTGPFKFVEWKKNDSITLEKNKEYWEKGLPKLDKVIFRSIPDNAARFTALQSGDIDMMDGLNPNDVQLIKGNNKLKLYEQPGMNVAYLAFNTQKKPFDNPKVRQALNHATNKEGIIKSFYAGMAVPAVNPMPDIMWGYNKNIKDYEYNLEKAKQLLAEAGYPNGFEVEFYAMTEPRPYMPDGKKVAEYMAEDFAKIGVKTKIVTYDWQTYLDRTGKGEHSMALMGWNGDNGDPDNFLYVLLDKDNTRTPDAGNIAFYKSDELHDVLIKAQRATKQEERTQLYMKAQEIIKRDAPWVPLVHATAPLASKAEVTGFVPHPTSNVDLREVDIK</sequence>
<feature type="domain" description="Solute-binding protein family 5" evidence="5">
    <location>
        <begin position="77"/>
        <end position="452"/>
    </location>
</feature>
<evidence type="ECO:0000313" key="7">
    <source>
        <dbReference type="Proteomes" id="UP000535491"/>
    </source>
</evidence>
<evidence type="ECO:0000256" key="4">
    <source>
        <dbReference type="SAM" id="SignalP"/>
    </source>
</evidence>
<dbReference type="PROSITE" id="PS51257">
    <property type="entry name" value="PROKAR_LIPOPROTEIN"/>
    <property type="match status" value="1"/>
</dbReference>
<evidence type="ECO:0000256" key="1">
    <source>
        <dbReference type="ARBA" id="ARBA00005695"/>
    </source>
</evidence>
<dbReference type="AlphaFoldDB" id="A0A7W1WPJ8"/>
<dbReference type="PIRSF" id="PIRSF002741">
    <property type="entry name" value="MppA"/>
    <property type="match status" value="1"/>
</dbReference>
<comment type="similarity">
    <text evidence="1">Belongs to the bacterial solute-binding protein 5 family.</text>
</comment>
<dbReference type="GO" id="GO:0042597">
    <property type="term" value="C:periplasmic space"/>
    <property type="evidence" value="ECO:0007669"/>
    <property type="project" value="UniProtKB-ARBA"/>
</dbReference>
<feature type="chain" id="PRO_5038385039" evidence="4">
    <location>
        <begin position="22"/>
        <end position="537"/>
    </location>
</feature>
<protein>
    <submittedName>
        <fullName evidence="6">ABC transporter substrate-binding protein</fullName>
    </submittedName>
</protein>
<dbReference type="InterPro" id="IPR039424">
    <property type="entry name" value="SBP_5"/>
</dbReference>
<dbReference type="Gene3D" id="3.10.105.10">
    <property type="entry name" value="Dipeptide-binding Protein, Domain 3"/>
    <property type="match status" value="1"/>
</dbReference>
<accession>A0A7W1WPJ8</accession>
<keyword evidence="2" id="KW-0813">Transport</keyword>
<evidence type="ECO:0000256" key="3">
    <source>
        <dbReference type="ARBA" id="ARBA00022729"/>
    </source>
</evidence>
<name>A0A7W1WPJ8_9BACL</name>
<evidence type="ECO:0000313" key="6">
    <source>
        <dbReference type="EMBL" id="MBA4493690.1"/>
    </source>
</evidence>
<dbReference type="GO" id="GO:1904680">
    <property type="term" value="F:peptide transmembrane transporter activity"/>
    <property type="evidence" value="ECO:0007669"/>
    <property type="project" value="TreeGrafter"/>
</dbReference>
<comment type="caution">
    <text evidence="6">The sequence shown here is derived from an EMBL/GenBank/DDBJ whole genome shotgun (WGS) entry which is preliminary data.</text>
</comment>
<feature type="signal peptide" evidence="4">
    <location>
        <begin position="1"/>
        <end position="21"/>
    </location>
</feature>
<dbReference type="GO" id="GO:0015833">
    <property type="term" value="P:peptide transport"/>
    <property type="evidence" value="ECO:0007669"/>
    <property type="project" value="TreeGrafter"/>
</dbReference>
<keyword evidence="7" id="KW-1185">Reference proteome</keyword>
<dbReference type="InterPro" id="IPR000914">
    <property type="entry name" value="SBP_5_dom"/>
</dbReference>
<gene>
    <name evidence="6" type="ORF">H1191_05160</name>
</gene>
<dbReference type="Gene3D" id="3.40.190.10">
    <property type="entry name" value="Periplasmic binding protein-like II"/>
    <property type="match status" value="1"/>
</dbReference>
<reference evidence="6 7" key="1">
    <citation type="submission" date="2020-07" db="EMBL/GenBank/DDBJ databases">
        <authorList>
            <person name="Feng H."/>
        </authorList>
    </citation>
    <scope>NUCLEOTIDE SEQUENCE [LARGE SCALE GENOMIC DNA]</scope>
    <source>
        <strain evidence="7">s-10</strain>
    </source>
</reference>
<evidence type="ECO:0000256" key="2">
    <source>
        <dbReference type="ARBA" id="ARBA00022448"/>
    </source>
</evidence>
<evidence type="ECO:0000259" key="5">
    <source>
        <dbReference type="Pfam" id="PF00496"/>
    </source>
</evidence>
<dbReference type="CDD" id="cd08493">
    <property type="entry name" value="PBP2_DppA_like"/>
    <property type="match status" value="1"/>
</dbReference>
<dbReference type="GO" id="GO:0043190">
    <property type="term" value="C:ATP-binding cassette (ABC) transporter complex"/>
    <property type="evidence" value="ECO:0007669"/>
    <property type="project" value="InterPro"/>
</dbReference>